<evidence type="ECO:0000313" key="3">
    <source>
        <dbReference type="Proteomes" id="UP000602284"/>
    </source>
</evidence>
<feature type="transmembrane region" description="Helical" evidence="1">
    <location>
        <begin position="95"/>
        <end position="116"/>
    </location>
</feature>
<protein>
    <submittedName>
        <fullName evidence="2">Uncharacterized protein</fullName>
    </submittedName>
</protein>
<sequence>MVIAILFCISWLLLAYLITSPKALNRREGAFLFMCILSVNISVSWIVGYEMGKIAFAKQPVEYLGYLLHRSVLVPLLPTMCVNFLLLYRRFWVRASFLIGYGLVMWGIEAMCLYFNSFTFPHWNMAESLVTYYLYLLLGWLLLKGYRRAFSKQEVRAA</sequence>
<gene>
    <name evidence="2" type="ORF">JJB07_14445</name>
</gene>
<evidence type="ECO:0000313" key="2">
    <source>
        <dbReference type="EMBL" id="MBL0387837.1"/>
    </source>
</evidence>
<keyword evidence="3" id="KW-1185">Reference proteome</keyword>
<name>A0ABS1JC44_9BACL</name>
<dbReference type="EMBL" id="JAEQNB010000004">
    <property type="protein sequence ID" value="MBL0387837.1"/>
    <property type="molecule type" value="Genomic_DNA"/>
</dbReference>
<feature type="transmembrane region" description="Helical" evidence="1">
    <location>
        <begin position="29"/>
        <end position="49"/>
    </location>
</feature>
<keyword evidence="1" id="KW-0472">Membrane</keyword>
<dbReference type="RefSeq" id="WP_201636235.1">
    <property type="nucleotide sequence ID" value="NZ_JAEQNB010000004.1"/>
</dbReference>
<proteinExistence type="predicted"/>
<reference evidence="2 3" key="1">
    <citation type="submission" date="2021-01" db="EMBL/GenBank/DDBJ databases">
        <title>Tumebacillus sp. strain ITR2 16S ribosomal RNA gene Genome sequencing and assembly.</title>
        <authorList>
            <person name="Kang M."/>
        </authorList>
    </citation>
    <scope>NUCLEOTIDE SEQUENCE [LARGE SCALE GENOMIC DNA]</scope>
    <source>
        <strain evidence="2 3">ITR2</strain>
    </source>
</reference>
<feature type="transmembrane region" description="Helical" evidence="1">
    <location>
        <begin position="122"/>
        <end position="143"/>
    </location>
</feature>
<comment type="caution">
    <text evidence="2">The sequence shown here is derived from an EMBL/GenBank/DDBJ whole genome shotgun (WGS) entry which is preliminary data.</text>
</comment>
<organism evidence="2 3">
    <name type="scientific">Tumebacillus amylolyticus</name>
    <dbReference type="NCBI Taxonomy" id="2801339"/>
    <lineage>
        <taxon>Bacteria</taxon>
        <taxon>Bacillati</taxon>
        <taxon>Bacillota</taxon>
        <taxon>Bacilli</taxon>
        <taxon>Bacillales</taxon>
        <taxon>Alicyclobacillaceae</taxon>
        <taxon>Tumebacillus</taxon>
    </lineage>
</organism>
<accession>A0ABS1JC44</accession>
<evidence type="ECO:0000256" key="1">
    <source>
        <dbReference type="SAM" id="Phobius"/>
    </source>
</evidence>
<dbReference type="Proteomes" id="UP000602284">
    <property type="component" value="Unassembled WGS sequence"/>
</dbReference>
<keyword evidence="1" id="KW-1133">Transmembrane helix</keyword>
<keyword evidence="1" id="KW-0812">Transmembrane</keyword>